<proteinExistence type="predicted"/>
<gene>
    <name evidence="1" type="ORF">BCO_0900150</name>
</gene>
<reference evidence="1" key="1">
    <citation type="submission" date="2013-04" db="EMBL/GenBank/DDBJ databases">
        <title>Comparative Genomics of Relapsing Fever Spirochetes.</title>
        <authorList>
            <person name="Schwan T.G."/>
            <person name="Raffel S.J."/>
            <person name="Porcella S.F."/>
            <person name="Martens C.A."/>
            <person name="Bruno D.P."/>
            <person name="Ricklefs S.M."/>
            <person name="Barbian K.B."/>
        </authorList>
    </citation>
    <scope>NUCLEOTIDE SEQUENCE</scope>
    <source>
        <strain evidence="1">Co53</strain>
        <plasmid evidence="1">unnamed</plasmid>
    </source>
</reference>
<protein>
    <submittedName>
        <fullName evidence="1">Uncharacterized protein</fullName>
    </submittedName>
</protein>
<organism evidence="1">
    <name type="scientific">Borrelia coriaceae ATCC 43381</name>
    <dbReference type="NCBI Taxonomy" id="1408429"/>
    <lineage>
        <taxon>Bacteria</taxon>
        <taxon>Pseudomonadati</taxon>
        <taxon>Spirochaetota</taxon>
        <taxon>Spirochaetia</taxon>
        <taxon>Spirochaetales</taxon>
        <taxon>Borreliaceae</taxon>
        <taxon>Borrelia</taxon>
    </lineage>
</organism>
<dbReference type="EMBL" id="CP005785">
    <property type="protein sequence ID" value="AHH11870.1"/>
    <property type="molecule type" value="Genomic_DNA"/>
</dbReference>
<sequence length="34" mass="3713">MRIMGVGDFEGREIVDSGSEISLASFVLKQTKLV</sequence>
<dbReference type="AlphaFoldDB" id="W5SYD6"/>
<geneLocation type="plasmid" evidence="1">
    <name>unnamed</name>
</geneLocation>
<accession>W5SYD6</accession>
<evidence type="ECO:0000313" key="1">
    <source>
        <dbReference type="EMBL" id="AHH11870.1"/>
    </source>
</evidence>
<dbReference type="HOGENOM" id="CLU_3372419_0_0_12"/>
<name>W5SYD6_9SPIR</name>
<keyword evidence="1" id="KW-0614">Plasmid</keyword>